<organism evidence="1 2">
    <name type="scientific">Methylobacterium longum</name>
    <dbReference type="NCBI Taxonomy" id="767694"/>
    <lineage>
        <taxon>Bacteria</taxon>
        <taxon>Pseudomonadati</taxon>
        <taxon>Pseudomonadota</taxon>
        <taxon>Alphaproteobacteria</taxon>
        <taxon>Hyphomicrobiales</taxon>
        <taxon>Methylobacteriaceae</taxon>
        <taxon>Methylobacterium</taxon>
    </lineage>
</organism>
<accession>A0ABT8APF7</accession>
<name>A0ABT8APF7_9HYPH</name>
<proteinExistence type="predicted"/>
<gene>
    <name evidence="1" type="ORF">QWZ18_13740</name>
</gene>
<reference evidence="2" key="1">
    <citation type="journal article" date="2019" name="Int. J. Syst. Evol. Microbiol.">
        <title>The Global Catalogue of Microorganisms (GCM) 10K type strain sequencing project: providing services to taxonomists for standard genome sequencing and annotation.</title>
        <authorList>
            <consortium name="The Broad Institute Genomics Platform"/>
            <consortium name="The Broad Institute Genome Sequencing Center for Infectious Disease"/>
            <person name="Wu L."/>
            <person name="Ma J."/>
        </authorList>
    </citation>
    <scope>NUCLEOTIDE SEQUENCE [LARGE SCALE GENOMIC DNA]</scope>
    <source>
        <strain evidence="2">CECT 7806</strain>
    </source>
</reference>
<evidence type="ECO:0000313" key="2">
    <source>
        <dbReference type="Proteomes" id="UP001244297"/>
    </source>
</evidence>
<evidence type="ECO:0000313" key="1">
    <source>
        <dbReference type="EMBL" id="MDN3571684.1"/>
    </source>
</evidence>
<dbReference type="Proteomes" id="UP001244297">
    <property type="component" value="Unassembled WGS sequence"/>
</dbReference>
<keyword evidence="2" id="KW-1185">Reference proteome</keyword>
<comment type="caution">
    <text evidence="1">The sequence shown here is derived from an EMBL/GenBank/DDBJ whole genome shotgun (WGS) entry which is preliminary data.</text>
</comment>
<sequence>MPLNAYHRLDVWSLMNVYRATFAIMCEANLQLPFAVAEAWGVRVRA</sequence>
<dbReference type="EMBL" id="JAUFPT010000043">
    <property type="protein sequence ID" value="MDN3571684.1"/>
    <property type="molecule type" value="Genomic_DNA"/>
</dbReference>
<protein>
    <submittedName>
        <fullName evidence="1">Uncharacterized protein</fullName>
    </submittedName>
</protein>
<dbReference type="RefSeq" id="WP_238288295.1">
    <property type="nucleotide sequence ID" value="NZ_BPQS01000012.1"/>
</dbReference>